<evidence type="ECO:0000256" key="1">
    <source>
        <dbReference type="ARBA" id="ARBA00023015"/>
    </source>
</evidence>
<keyword evidence="5" id="KW-1185">Reference proteome</keyword>
<dbReference type="OrthoDB" id="51592at2"/>
<sequence length="1075" mass="115809">MFPASPLPRSTPSVLRRWYPAASEYAGFTFALPMTDPASPLRSPLLTRLRPALSRRTVPPQAIWGEAGVGKSHLARQVLAELGCRTRFIAAAAPDAALAQLLDGGKRPPWVRGVMERVRAGETASPSALADALAAGLGALAPLALLVEDLHQAEPERQDLWTQVASTLRRSRGVGLLVTSRPRPPEVFAAWKLEGLAPPDALALLEAEAGGTLPEDAAQWILARASGNPLFLNEYLRFLTRGGWVWSDGRQWHWRAPGGEVMPDTVEALIFRRLQTGGDGGRAVLAAGSLLGPGQWERPGLWQDLSGLPPATFIHVRAQLEASGVLVSGGFAHPLFAEVTRRDLTAHERRGMAKRGVHALREQPREAAGFVSGAELPPEEAAALLFRAAGEAQAAGAEREAAHWWTARLPFLPADEWAGAALHAARAWRPHDPGRAEEQARSVFEDFSAPDDLRAEAALLRAELAWELGREAEAEATLRALPETWRARVVGRWHLALITLRVTRQDAAGALALWDAHPELHAHASPADVYGVADSLMRVGRLEEAEALVSERLAQPGLGVSEHADLLLASVGVAFFRGNRAEALLRLERAMGVLGEGTADEPQTLTRLRELASSQAAYLHSAAGRYPEALRYNRASLAMLERLGDGRRVARQEGAIGLTLLYLGRYGEAEELLLRSQRELERRGDRLFLASTSVRGLVFLALETACPHGAERALRQAHAVLNLARRAGGELMRGEAVWLAALAEARVGNAEAALTLLGELPAPDPSPGRRQWVRGLALARLGRREEAEEALRSAEALIGEEEGPLQADRSALDLDALLGDTSTARLRLIRLEAAGHVHAANVARRLFPALGQAELRGAPAIPDLRIDVLGPLRLMVGGEEVRLGGARRRELLAQLVEARLGGRHSVSALDLAEALFPGEEDLEAPARVQQLVYHLRRTLGPAAIQTTEDGYALGPARLDAVDFLDTGDCNLWRGTYLQDLGGGQDGAVRGLLLDALQEAVESVLSSDPRAAARAGRLLLEAEPYSDAALAATLRALRAAGNRKGALAVYRQARERLREVGGELPESWSEFLAEGG</sequence>
<dbReference type="InterPro" id="IPR036388">
    <property type="entry name" value="WH-like_DNA-bd_sf"/>
</dbReference>
<dbReference type="PANTHER" id="PTHR35807">
    <property type="entry name" value="TRANSCRIPTIONAL REGULATOR REDD-RELATED"/>
    <property type="match status" value="1"/>
</dbReference>
<dbReference type="SUPFAM" id="SSF48452">
    <property type="entry name" value="TPR-like"/>
    <property type="match status" value="2"/>
</dbReference>
<dbReference type="Gene3D" id="1.25.40.10">
    <property type="entry name" value="Tetratricopeptide repeat domain"/>
    <property type="match status" value="2"/>
</dbReference>
<dbReference type="Gene3D" id="3.40.50.300">
    <property type="entry name" value="P-loop containing nucleotide triphosphate hydrolases"/>
    <property type="match status" value="1"/>
</dbReference>
<dbReference type="Proteomes" id="UP000192582">
    <property type="component" value="Unassembled WGS sequence"/>
</dbReference>
<dbReference type="GO" id="GO:0003677">
    <property type="term" value="F:DNA binding"/>
    <property type="evidence" value="ECO:0007669"/>
    <property type="project" value="TreeGrafter"/>
</dbReference>
<dbReference type="SUPFAM" id="SSF52540">
    <property type="entry name" value="P-loop containing nucleoside triphosphate hydrolases"/>
    <property type="match status" value="1"/>
</dbReference>
<accession>A0A1W1UPU4</accession>
<keyword evidence="1" id="KW-0805">Transcription regulation</keyword>
<organism evidence="4 5">
    <name type="scientific">Deinococcus hopiensis KR-140</name>
    <dbReference type="NCBI Taxonomy" id="695939"/>
    <lineage>
        <taxon>Bacteria</taxon>
        <taxon>Thermotogati</taxon>
        <taxon>Deinococcota</taxon>
        <taxon>Deinococci</taxon>
        <taxon>Deinococcales</taxon>
        <taxon>Deinococcaceae</taxon>
        <taxon>Deinococcus</taxon>
    </lineage>
</organism>
<feature type="domain" description="Bacterial transcriptional activator" evidence="3">
    <location>
        <begin position="970"/>
        <end position="1058"/>
    </location>
</feature>
<dbReference type="Gene3D" id="1.10.10.10">
    <property type="entry name" value="Winged helix-like DNA-binding domain superfamily/Winged helix DNA-binding domain"/>
    <property type="match status" value="1"/>
</dbReference>
<reference evidence="4 5" key="1">
    <citation type="submission" date="2017-04" db="EMBL/GenBank/DDBJ databases">
        <authorList>
            <person name="Afonso C.L."/>
            <person name="Miller P.J."/>
            <person name="Scott M.A."/>
            <person name="Spackman E."/>
            <person name="Goraichik I."/>
            <person name="Dimitrov K.M."/>
            <person name="Suarez D.L."/>
            <person name="Swayne D.E."/>
        </authorList>
    </citation>
    <scope>NUCLEOTIDE SEQUENCE [LARGE SCALE GENOMIC DNA]</scope>
    <source>
        <strain evidence="4 5">KR-140</strain>
    </source>
</reference>
<dbReference type="AlphaFoldDB" id="A0A1W1UPU4"/>
<dbReference type="Pfam" id="PF03704">
    <property type="entry name" value="BTAD"/>
    <property type="match status" value="1"/>
</dbReference>
<evidence type="ECO:0000313" key="4">
    <source>
        <dbReference type="EMBL" id="SMB83158.1"/>
    </source>
</evidence>
<evidence type="ECO:0000256" key="2">
    <source>
        <dbReference type="ARBA" id="ARBA00023163"/>
    </source>
</evidence>
<dbReference type="PANTHER" id="PTHR35807:SF1">
    <property type="entry name" value="TRANSCRIPTIONAL REGULATOR REDD"/>
    <property type="match status" value="1"/>
</dbReference>
<dbReference type="InterPro" id="IPR005158">
    <property type="entry name" value="BTAD"/>
</dbReference>
<dbReference type="EMBL" id="FWWU01000006">
    <property type="protein sequence ID" value="SMB83158.1"/>
    <property type="molecule type" value="Genomic_DNA"/>
</dbReference>
<dbReference type="InterPro" id="IPR051677">
    <property type="entry name" value="AfsR-DnrI-RedD_regulator"/>
</dbReference>
<dbReference type="GO" id="GO:0006355">
    <property type="term" value="P:regulation of DNA-templated transcription"/>
    <property type="evidence" value="ECO:0007669"/>
    <property type="project" value="TreeGrafter"/>
</dbReference>
<dbReference type="STRING" id="695939.SAMN00790413_04284"/>
<protein>
    <submittedName>
        <fullName evidence="4">Transcriptional activator domain-containing protein</fullName>
    </submittedName>
</protein>
<proteinExistence type="predicted"/>
<dbReference type="InterPro" id="IPR027417">
    <property type="entry name" value="P-loop_NTPase"/>
</dbReference>
<evidence type="ECO:0000259" key="3">
    <source>
        <dbReference type="Pfam" id="PF03704"/>
    </source>
</evidence>
<evidence type="ECO:0000313" key="5">
    <source>
        <dbReference type="Proteomes" id="UP000192582"/>
    </source>
</evidence>
<name>A0A1W1UPU4_9DEIO</name>
<gene>
    <name evidence="4" type="ORF">SAMN00790413_04284</name>
</gene>
<dbReference type="InterPro" id="IPR011990">
    <property type="entry name" value="TPR-like_helical_dom_sf"/>
</dbReference>
<keyword evidence="2" id="KW-0804">Transcription</keyword>